<name>A0ABT0TWI0_9BACT</name>
<dbReference type="InterPro" id="IPR036388">
    <property type="entry name" value="WH-like_DNA-bd_sf"/>
</dbReference>
<dbReference type="SUPFAM" id="SSF88659">
    <property type="entry name" value="Sigma3 and sigma4 domains of RNA polymerase sigma factors"/>
    <property type="match status" value="1"/>
</dbReference>
<dbReference type="PANTHER" id="PTHR43133">
    <property type="entry name" value="RNA POLYMERASE ECF-TYPE SIGMA FACTO"/>
    <property type="match status" value="1"/>
</dbReference>
<keyword evidence="4" id="KW-0804">Transcription</keyword>
<evidence type="ECO:0000256" key="3">
    <source>
        <dbReference type="ARBA" id="ARBA00023082"/>
    </source>
</evidence>
<evidence type="ECO:0000259" key="6">
    <source>
        <dbReference type="Pfam" id="PF08281"/>
    </source>
</evidence>
<feature type="domain" description="RNA polymerase sigma-70 region 2" evidence="5">
    <location>
        <begin position="33"/>
        <end position="91"/>
    </location>
</feature>
<dbReference type="InterPro" id="IPR007627">
    <property type="entry name" value="RNA_pol_sigma70_r2"/>
</dbReference>
<feature type="domain" description="RNA polymerase sigma factor 70 region 4 type 2" evidence="6">
    <location>
        <begin position="132"/>
        <end position="185"/>
    </location>
</feature>
<dbReference type="InterPro" id="IPR013249">
    <property type="entry name" value="RNA_pol_sigma70_r4_t2"/>
</dbReference>
<evidence type="ECO:0000256" key="4">
    <source>
        <dbReference type="ARBA" id="ARBA00023163"/>
    </source>
</evidence>
<dbReference type="Proteomes" id="UP001202961">
    <property type="component" value="Unassembled WGS sequence"/>
</dbReference>
<keyword evidence="8" id="KW-1185">Reference proteome</keyword>
<dbReference type="InterPro" id="IPR013325">
    <property type="entry name" value="RNA_pol_sigma_r2"/>
</dbReference>
<evidence type="ECO:0000256" key="2">
    <source>
        <dbReference type="ARBA" id="ARBA00023015"/>
    </source>
</evidence>
<keyword evidence="2" id="KW-0805">Transcription regulation</keyword>
<keyword evidence="3" id="KW-0731">Sigma factor</keyword>
<evidence type="ECO:0000313" key="8">
    <source>
        <dbReference type="Proteomes" id="UP001202961"/>
    </source>
</evidence>
<reference evidence="7 8" key="1">
    <citation type="journal article" date="2022" name="Syst. Appl. Microbiol.">
        <title>Rhodopirellula aestuarii sp. nov., a novel member of the genus Rhodopirellula isolated from brackish sediments collected in the Tagus River estuary, Portugal.</title>
        <authorList>
            <person name="Vitorino I.R."/>
            <person name="Klimek D."/>
            <person name="Calusinska M."/>
            <person name="Lobo-da-Cunha A."/>
            <person name="Vasconcelos V."/>
            <person name="Lage O.M."/>
        </authorList>
    </citation>
    <scope>NUCLEOTIDE SEQUENCE [LARGE SCALE GENOMIC DNA]</scope>
    <source>
        <strain evidence="7 8">ICT_H3.1</strain>
    </source>
</reference>
<dbReference type="InterPro" id="IPR039425">
    <property type="entry name" value="RNA_pol_sigma-70-like"/>
</dbReference>
<dbReference type="CDD" id="cd06171">
    <property type="entry name" value="Sigma70_r4"/>
    <property type="match status" value="1"/>
</dbReference>
<evidence type="ECO:0000256" key="1">
    <source>
        <dbReference type="ARBA" id="ARBA00010641"/>
    </source>
</evidence>
<dbReference type="InterPro" id="IPR014284">
    <property type="entry name" value="RNA_pol_sigma-70_dom"/>
</dbReference>
<evidence type="ECO:0000259" key="5">
    <source>
        <dbReference type="Pfam" id="PF04542"/>
    </source>
</evidence>
<dbReference type="Pfam" id="PF08281">
    <property type="entry name" value="Sigma70_r4_2"/>
    <property type="match status" value="1"/>
</dbReference>
<organism evidence="7 8">
    <name type="scientific">Aporhodopirellula aestuarii</name>
    <dbReference type="NCBI Taxonomy" id="2950107"/>
    <lineage>
        <taxon>Bacteria</taxon>
        <taxon>Pseudomonadati</taxon>
        <taxon>Planctomycetota</taxon>
        <taxon>Planctomycetia</taxon>
        <taxon>Pirellulales</taxon>
        <taxon>Pirellulaceae</taxon>
        <taxon>Aporhodopirellula</taxon>
    </lineage>
</organism>
<dbReference type="RefSeq" id="WP_250926676.1">
    <property type="nucleotide sequence ID" value="NZ_JAMQBK010000001.1"/>
</dbReference>
<protein>
    <submittedName>
        <fullName evidence="7">Sigma-70 family RNA polymerase sigma factor</fullName>
    </submittedName>
</protein>
<dbReference type="EMBL" id="JAMQBK010000001">
    <property type="protein sequence ID" value="MCM2369000.1"/>
    <property type="molecule type" value="Genomic_DNA"/>
</dbReference>
<proteinExistence type="inferred from homology"/>
<dbReference type="PANTHER" id="PTHR43133:SF51">
    <property type="entry name" value="RNA POLYMERASE SIGMA FACTOR"/>
    <property type="match status" value="1"/>
</dbReference>
<dbReference type="SUPFAM" id="SSF88946">
    <property type="entry name" value="Sigma2 domain of RNA polymerase sigma factors"/>
    <property type="match status" value="1"/>
</dbReference>
<comment type="caution">
    <text evidence="7">The sequence shown here is derived from an EMBL/GenBank/DDBJ whole genome shotgun (WGS) entry which is preliminary data.</text>
</comment>
<accession>A0ABT0TWI0</accession>
<comment type="similarity">
    <text evidence="1">Belongs to the sigma-70 factor family. ECF subfamily.</text>
</comment>
<dbReference type="NCBIfam" id="TIGR02937">
    <property type="entry name" value="sigma70-ECF"/>
    <property type="match status" value="1"/>
</dbReference>
<dbReference type="InterPro" id="IPR013324">
    <property type="entry name" value="RNA_pol_sigma_r3/r4-like"/>
</dbReference>
<dbReference type="Gene3D" id="1.10.10.10">
    <property type="entry name" value="Winged helix-like DNA-binding domain superfamily/Winged helix DNA-binding domain"/>
    <property type="match status" value="1"/>
</dbReference>
<gene>
    <name evidence="7" type="ORF">NB063_00030</name>
</gene>
<evidence type="ECO:0000313" key="7">
    <source>
        <dbReference type="EMBL" id="MCM2369000.1"/>
    </source>
</evidence>
<dbReference type="Gene3D" id="1.10.1740.10">
    <property type="match status" value="1"/>
</dbReference>
<sequence length="194" mass="22754">MRSSITTLALTPASDIQLVRDARRGMESAFEQLVSRYHAKLLNAILRHVACRMTADDIVQDAWIKAYQNLHQLRADGNFFFWLYRIAMNSRRAYYGAAKHLARSEWMDPQLAELCLPASLQPEAMAELSEDRQRVRHALQKLEEAHRRILILRDYEQQDYREISQTLRIKVGTVRSRLHRARSQLRFYLTSITP</sequence>
<dbReference type="Pfam" id="PF04542">
    <property type="entry name" value="Sigma70_r2"/>
    <property type="match status" value="1"/>
</dbReference>